<name>A0ABS9UUZ0_9BACT</name>
<keyword evidence="2" id="KW-1185">Reference proteome</keyword>
<proteinExistence type="predicted"/>
<keyword evidence="1" id="KW-0449">Lipoprotein</keyword>
<dbReference type="EMBL" id="JAKZGP010000001">
    <property type="protein sequence ID" value="MCH7407986.1"/>
    <property type="molecule type" value="Genomic_DNA"/>
</dbReference>
<dbReference type="Proteomes" id="UP001165489">
    <property type="component" value="Unassembled WGS sequence"/>
</dbReference>
<evidence type="ECO:0000313" key="2">
    <source>
        <dbReference type="Proteomes" id="UP001165489"/>
    </source>
</evidence>
<dbReference type="NCBIfam" id="TIGR03514">
    <property type="entry name" value="GldB_lipo"/>
    <property type="match status" value="1"/>
</dbReference>
<dbReference type="RefSeq" id="WP_241345922.1">
    <property type="nucleotide sequence ID" value="NZ_JAKZGP010000001.1"/>
</dbReference>
<organism evidence="1 2">
    <name type="scientific">Belliella filtrata</name>
    <dbReference type="NCBI Taxonomy" id="2923435"/>
    <lineage>
        <taxon>Bacteria</taxon>
        <taxon>Pseudomonadati</taxon>
        <taxon>Bacteroidota</taxon>
        <taxon>Cytophagia</taxon>
        <taxon>Cytophagales</taxon>
        <taxon>Cyclobacteriaceae</taxon>
        <taxon>Belliella</taxon>
    </lineage>
</organism>
<comment type="caution">
    <text evidence="1">The sequence shown here is derived from an EMBL/GenBank/DDBJ whole genome shotgun (WGS) entry which is preliminary data.</text>
</comment>
<dbReference type="InterPro" id="IPR019853">
    <property type="entry name" value="GldB-like"/>
</dbReference>
<gene>
    <name evidence="1" type="primary">gldB</name>
    <name evidence="1" type="ORF">MM239_01150</name>
</gene>
<dbReference type="Pfam" id="PF25594">
    <property type="entry name" value="GldB_lipo"/>
    <property type="match status" value="1"/>
</dbReference>
<reference evidence="1" key="1">
    <citation type="submission" date="2022-03" db="EMBL/GenBank/DDBJ databases">
        <title>De novo assembled genomes of Belliella spp. (Cyclobacteriaceae) strains.</title>
        <authorList>
            <person name="Szabo A."/>
            <person name="Korponai K."/>
            <person name="Felfoldi T."/>
        </authorList>
    </citation>
    <scope>NUCLEOTIDE SEQUENCE</scope>
    <source>
        <strain evidence="1">DSM 111904</strain>
    </source>
</reference>
<evidence type="ECO:0000313" key="1">
    <source>
        <dbReference type="EMBL" id="MCH7407986.1"/>
    </source>
</evidence>
<accession>A0ABS9UUZ0</accession>
<protein>
    <submittedName>
        <fullName evidence="1">Gliding motility lipoprotein GldB</fullName>
    </submittedName>
</protein>
<sequence length="335" mass="39005">MNLSFKILPFVFFCIILIEGCRPKDESCQLDDAILEAGDDVNIERLEGLFYEASSESEILYLLEEYSVFAAKFLQQEAYESKEVLAKDLWVTNQDTLMQELYSEVKKEFQSLEDLERELNQAFAYIKYHFPDFKAPKVYTFLTGFNVDLYVSEEMIVIGLDYYLPKTHKFQPPELPQYITDRYESEYIVPMIATAISSRYNAVDLSQSTLVADMIFYGKAYHFVKSVMPCIADEFIIGYSSEEIAACYANEEFIWTHFVENDLLYTTNPFEIRKYTGEAPATDEISPDAPGRVGRWLGWNIVDDFRFNNGMSLDELMQEKDADRIFRQSGYKPRR</sequence>